<dbReference type="SUPFAM" id="SSF56281">
    <property type="entry name" value="Metallo-hydrolase/oxidoreductase"/>
    <property type="match status" value="1"/>
</dbReference>
<gene>
    <name evidence="3" type="ORF">ASPZODRAFT_150029</name>
</gene>
<dbReference type="EMBL" id="KV878338">
    <property type="protein sequence ID" value="OJJ49083.1"/>
    <property type="molecule type" value="Genomic_DNA"/>
</dbReference>
<reference evidence="4" key="1">
    <citation type="journal article" date="2017" name="Genome Biol.">
        <title>Comparative genomics reveals high biological diversity and specific adaptations in the industrially and medically important fungal genus Aspergillus.</title>
        <authorList>
            <person name="de Vries R.P."/>
            <person name="Riley R."/>
            <person name="Wiebenga A."/>
            <person name="Aguilar-Osorio G."/>
            <person name="Amillis S."/>
            <person name="Uchima C.A."/>
            <person name="Anderluh G."/>
            <person name="Asadollahi M."/>
            <person name="Askin M."/>
            <person name="Barry K."/>
            <person name="Battaglia E."/>
            <person name="Bayram O."/>
            <person name="Benocci T."/>
            <person name="Braus-Stromeyer S.A."/>
            <person name="Caldana C."/>
            <person name="Canovas D."/>
            <person name="Cerqueira G.C."/>
            <person name="Chen F."/>
            <person name="Chen W."/>
            <person name="Choi C."/>
            <person name="Clum A."/>
            <person name="Dos Santos R.A."/>
            <person name="Damasio A.R."/>
            <person name="Diallinas G."/>
            <person name="Emri T."/>
            <person name="Fekete E."/>
            <person name="Flipphi M."/>
            <person name="Freyberg S."/>
            <person name="Gallo A."/>
            <person name="Gournas C."/>
            <person name="Habgood R."/>
            <person name="Hainaut M."/>
            <person name="Harispe M.L."/>
            <person name="Henrissat B."/>
            <person name="Hilden K.S."/>
            <person name="Hope R."/>
            <person name="Hossain A."/>
            <person name="Karabika E."/>
            <person name="Karaffa L."/>
            <person name="Karanyi Z."/>
            <person name="Krasevec N."/>
            <person name="Kuo A."/>
            <person name="Kusch H."/>
            <person name="LaButti K."/>
            <person name="Lagendijk E.L."/>
            <person name="Lapidus A."/>
            <person name="Levasseur A."/>
            <person name="Lindquist E."/>
            <person name="Lipzen A."/>
            <person name="Logrieco A.F."/>
            <person name="MacCabe A."/>
            <person name="Maekelae M.R."/>
            <person name="Malavazi I."/>
            <person name="Melin P."/>
            <person name="Meyer V."/>
            <person name="Mielnichuk N."/>
            <person name="Miskei M."/>
            <person name="Molnar A.P."/>
            <person name="Mule G."/>
            <person name="Ngan C.Y."/>
            <person name="Orejas M."/>
            <person name="Orosz E."/>
            <person name="Ouedraogo J.P."/>
            <person name="Overkamp K.M."/>
            <person name="Park H.-S."/>
            <person name="Perrone G."/>
            <person name="Piumi F."/>
            <person name="Punt P.J."/>
            <person name="Ram A.F."/>
            <person name="Ramon A."/>
            <person name="Rauscher S."/>
            <person name="Record E."/>
            <person name="Riano-Pachon D.M."/>
            <person name="Robert V."/>
            <person name="Roehrig J."/>
            <person name="Ruller R."/>
            <person name="Salamov A."/>
            <person name="Salih N.S."/>
            <person name="Samson R.A."/>
            <person name="Sandor E."/>
            <person name="Sanguinetti M."/>
            <person name="Schuetze T."/>
            <person name="Sepcic K."/>
            <person name="Shelest E."/>
            <person name="Sherlock G."/>
            <person name="Sophianopoulou V."/>
            <person name="Squina F.M."/>
            <person name="Sun H."/>
            <person name="Susca A."/>
            <person name="Todd R.B."/>
            <person name="Tsang A."/>
            <person name="Unkles S.E."/>
            <person name="van de Wiele N."/>
            <person name="van Rossen-Uffink D."/>
            <person name="Oliveira J.V."/>
            <person name="Vesth T.C."/>
            <person name="Visser J."/>
            <person name="Yu J.-H."/>
            <person name="Zhou M."/>
            <person name="Andersen M.R."/>
            <person name="Archer D.B."/>
            <person name="Baker S.E."/>
            <person name="Benoit I."/>
            <person name="Brakhage A.A."/>
            <person name="Braus G.H."/>
            <person name="Fischer R."/>
            <person name="Frisvad J.C."/>
            <person name="Goldman G.H."/>
            <person name="Houbraken J."/>
            <person name="Oakley B."/>
            <person name="Pocsi I."/>
            <person name="Scazzocchio C."/>
            <person name="Seiboth B."/>
            <person name="vanKuyk P.A."/>
            <person name="Wortman J."/>
            <person name="Dyer P.S."/>
            <person name="Grigoriev I.V."/>
        </authorList>
    </citation>
    <scope>NUCLEOTIDE SEQUENCE [LARGE SCALE GENOMIC DNA]</scope>
    <source>
        <strain evidence="4">CBS 506.65</strain>
    </source>
</reference>
<dbReference type="InterPro" id="IPR001279">
    <property type="entry name" value="Metallo-B-lactamas"/>
</dbReference>
<dbReference type="GeneID" id="34612026"/>
<dbReference type="PANTHER" id="PTHR43546:SF7">
    <property type="entry name" value="METALLO-BETA-LACTAMASE DOMAIN-CONTAINING PROTEIN"/>
    <property type="match status" value="1"/>
</dbReference>
<dbReference type="Pfam" id="PF12706">
    <property type="entry name" value="Lactamase_B_2"/>
    <property type="match status" value="1"/>
</dbReference>
<evidence type="ECO:0000313" key="3">
    <source>
        <dbReference type="EMBL" id="OJJ49083.1"/>
    </source>
</evidence>
<dbReference type="InterPro" id="IPR050114">
    <property type="entry name" value="UPF0173_UPF0282_UlaG_hydrolase"/>
</dbReference>
<feature type="domain" description="Metallo-beta-lactamase" evidence="2">
    <location>
        <begin position="70"/>
        <end position="279"/>
    </location>
</feature>
<organism evidence="3 4">
    <name type="scientific">Penicilliopsis zonata CBS 506.65</name>
    <dbReference type="NCBI Taxonomy" id="1073090"/>
    <lineage>
        <taxon>Eukaryota</taxon>
        <taxon>Fungi</taxon>
        <taxon>Dikarya</taxon>
        <taxon>Ascomycota</taxon>
        <taxon>Pezizomycotina</taxon>
        <taxon>Eurotiomycetes</taxon>
        <taxon>Eurotiomycetidae</taxon>
        <taxon>Eurotiales</taxon>
        <taxon>Aspergillaceae</taxon>
        <taxon>Penicilliopsis</taxon>
    </lineage>
</organism>
<evidence type="ECO:0000313" key="4">
    <source>
        <dbReference type="Proteomes" id="UP000184188"/>
    </source>
</evidence>
<proteinExistence type="predicted"/>
<keyword evidence="4" id="KW-1185">Reference proteome</keyword>
<name>A0A1L9SPR6_9EURO</name>
<dbReference type="AlphaFoldDB" id="A0A1L9SPR6"/>
<evidence type="ECO:0000259" key="2">
    <source>
        <dbReference type="Pfam" id="PF12706"/>
    </source>
</evidence>
<accession>A0A1L9SPR6</accession>
<protein>
    <recommendedName>
        <fullName evidence="2">Metallo-beta-lactamase domain-containing protein</fullName>
    </recommendedName>
</protein>
<dbReference type="Gene3D" id="3.60.15.10">
    <property type="entry name" value="Ribonuclease Z/Hydroxyacylglutathione hydrolase-like"/>
    <property type="match status" value="1"/>
</dbReference>
<dbReference type="Proteomes" id="UP000184188">
    <property type="component" value="Unassembled WGS sequence"/>
</dbReference>
<dbReference type="PANTHER" id="PTHR43546">
    <property type="entry name" value="UPF0173 METAL-DEPENDENT HYDROLASE MJ1163-RELATED"/>
    <property type="match status" value="1"/>
</dbReference>
<dbReference type="RefSeq" id="XP_022583593.1">
    <property type="nucleotide sequence ID" value="XM_022725561.1"/>
</dbReference>
<dbReference type="InterPro" id="IPR036866">
    <property type="entry name" value="RibonucZ/Hydroxyglut_hydro"/>
</dbReference>
<dbReference type="VEuPathDB" id="FungiDB:ASPZODRAFT_150029"/>
<feature type="compositionally biased region" description="Polar residues" evidence="1">
    <location>
        <begin position="8"/>
        <end position="23"/>
    </location>
</feature>
<dbReference type="OrthoDB" id="332863at2759"/>
<feature type="region of interest" description="Disordered" evidence="1">
    <location>
        <begin position="1"/>
        <end position="39"/>
    </location>
</feature>
<sequence>MQHFVIDPTSTKPSLQNGPTSPSLPGPKETKVHSSSSGDENASLFYVGAATVIMLVYMYDREWEGIRLMTDPTFIRAGTRTHTLSTRRIDPAIFLEEMPRIDAILLSHYHREHFDRLIESSIRRDIPIITTKSARSALCDPFTTVYGLDAYEGVLVNVKKGGARLQPRWRVTAVPGKHGPTETHGFMVELGYGPAGQTSNDLQIGYTMYITGDTLFDNKLHEEIKTRYKHVDLMLVHLGSVSVPSPRMGALSMRMSMDGKQGVELIRKIGPGVTIPIHYDGSDLFRGSLDEFRREVQSRGGGFELVCLERGGVYRFNVST</sequence>
<dbReference type="STRING" id="1073090.A0A1L9SPR6"/>
<evidence type="ECO:0000256" key="1">
    <source>
        <dbReference type="SAM" id="MobiDB-lite"/>
    </source>
</evidence>